<keyword evidence="2" id="KW-1185">Reference proteome</keyword>
<evidence type="ECO:0000313" key="2">
    <source>
        <dbReference type="Proteomes" id="UP001215598"/>
    </source>
</evidence>
<dbReference type="EMBL" id="JARKIB010000137">
    <property type="protein sequence ID" value="KAJ7733656.1"/>
    <property type="molecule type" value="Genomic_DNA"/>
</dbReference>
<evidence type="ECO:0000313" key="1">
    <source>
        <dbReference type="EMBL" id="KAJ7733656.1"/>
    </source>
</evidence>
<dbReference type="Proteomes" id="UP001215598">
    <property type="component" value="Unassembled WGS sequence"/>
</dbReference>
<protein>
    <submittedName>
        <fullName evidence="1">Uncharacterized protein</fullName>
    </submittedName>
</protein>
<sequence length="169" mass="17471">MSAREGATQALGGVDMAWGRAYEEGYNVGREGVVRVGGTRGAARIGIGVQEGGRSSTPLGKAGWAGAREVGRRERREGVLGDCRGRQRAGEAVRRGIVALELLLTSAREGGVREEREAAGGGSYGGQQLGGLREGGSGVREGWVLDLRGGACFETRGAGVMQTVLQLGS</sequence>
<accession>A0AAD7I2S1</accession>
<gene>
    <name evidence="1" type="ORF">B0H16DRAFT_1467997</name>
</gene>
<name>A0AAD7I2S1_9AGAR</name>
<dbReference type="AlphaFoldDB" id="A0AAD7I2S1"/>
<organism evidence="1 2">
    <name type="scientific">Mycena metata</name>
    <dbReference type="NCBI Taxonomy" id="1033252"/>
    <lineage>
        <taxon>Eukaryota</taxon>
        <taxon>Fungi</taxon>
        <taxon>Dikarya</taxon>
        <taxon>Basidiomycota</taxon>
        <taxon>Agaricomycotina</taxon>
        <taxon>Agaricomycetes</taxon>
        <taxon>Agaricomycetidae</taxon>
        <taxon>Agaricales</taxon>
        <taxon>Marasmiineae</taxon>
        <taxon>Mycenaceae</taxon>
        <taxon>Mycena</taxon>
    </lineage>
</organism>
<comment type="caution">
    <text evidence="1">The sequence shown here is derived from an EMBL/GenBank/DDBJ whole genome shotgun (WGS) entry which is preliminary data.</text>
</comment>
<reference evidence="1" key="1">
    <citation type="submission" date="2023-03" db="EMBL/GenBank/DDBJ databases">
        <title>Massive genome expansion in bonnet fungi (Mycena s.s.) driven by repeated elements and novel gene families across ecological guilds.</title>
        <authorList>
            <consortium name="Lawrence Berkeley National Laboratory"/>
            <person name="Harder C.B."/>
            <person name="Miyauchi S."/>
            <person name="Viragh M."/>
            <person name="Kuo A."/>
            <person name="Thoen E."/>
            <person name="Andreopoulos B."/>
            <person name="Lu D."/>
            <person name="Skrede I."/>
            <person name="Drula E."/>
            <person name="Henrissat B."/>
            <person name="Morin E."/>
            <person name="Kohler A."/>
            <person name="Barry K."/>
            <person name="LaButti K."/>
            <person name="Morin E."/>
            <person name="Salamov A."/>
            <person name="Lipzen A."/>
            <person name="Mereny Z."/>
            <person name="Hegedus B."/>
            <person name="Baldrian P."/>
            <person name="Stursova M."/>
            <person name="Weitz H."/>
            <person name="Taylor A."/>
            <person name="Grigoriev I.V."/>
            <person name="Nagy L.G."/>
            <person name="Martin F."/>
            <person name="Kauserud H."/>
        </authorList>
    </citation>
    <scope>NUCLEOTIDE SEQUENCE</scope>
    <source>
        <strain evidence="1">CBHHK182m</strain>
    </source>
</reference>
<proteinExistence type="predicted"/>